<name>A0A8S1L9P4_PARPR</name>
<accession>A0A8S1L9P4</accession>
<dbReference type="PANTHER" id="PTHR36444:SF2">
    <property type="entry name" value="TRANSCRIPTIONAL REGULATOR PROTEIN YOBU-RELATED"/>
    <property type="match status" value="1"/>
</dbReference>
<evidence type="ECO:0000313" key="3">
    <source>
        <dbReference type="EMBL" id="CAD8117046.1"/>
    </source>
</evidence>
<evidence type="ECO:0000313" key="2">
    <source>
        <dbReference type="EMBL" id="CAD8062945.1"/>
    </source>
</evidence>
<protein>
    <recommendedName>
        <fullName evidence="1">AraC effector-binding domain-containing protein</fullName>
    </recommendedName>
</protein>
<dbReference type="Pfam" id="PF14526">
    <property type="entry name" value="Cass2"/>
    <property type="match status" value="1"/>
</dbReference>
<dbReference type="SMART" id="SM00871">
    <property type="entry name" value="AraC_E_bind"/>
    <property type="match status" value="1"/>
</dbReference>
<evidence type="ECO:0000259" key="1">
    <source>
        <dbReference type="SMART" id="SM00871"/>
    </source>
</evidence>
<dbReference type="Proteomes" id="UP000688137">
    <property type="component" value="Unassembled WGS sequence"/>
</dbReference>
<dbReference type="PANTHER" id="PTHR36444">
    <property type="entry name" value="TRANSCRIPTIONAL REGULATOR PROTEIN YOBU-RELATED"/>
    <property type="match status" value="1"/>
</dbReference>
<organism evidence="2 4">
    <name type="scientific">Paramecium primaurelia</name>
    <dbReference type="NCBI Taxonomy" id="5886"/>
    <lineage>
        <taxon>Eukaryota</taxon>
        <taxon>Sar</taxon>
        <taxon>Alveolata</taxon>
        <taxon>Ciliophora</taxon>
        <taxon>Intramacronucleata</taxon>
        <taxon>Oligohymenophorea</taxon>
        <taxon>Peniculida</taxon>
        <taxon>Parameciidae</taxon>
        <taxon>Paramecium</taxon>
    </lineage>
</organism>
<dbReference type="EMBL" id="CAJJDM010000196">
    <property type="protein sequence ID" value="CAD8117046.1"/>
    <property type="molecule type" value="Genomic_DNA"/>
</dbReference>
<gene>
    <name evidence="2" type="ORF">PPRIM_AZ9-3.1.T0340070</name>
    <name evidence="3" type="ORF">PPRIM_AZ9-3.1.T1870005</name>
</gene>
<dbReference type="InterPro" id="IPR053182">
    <property type="entry name" value="YobU-like_regulator"/>
</dbReference>
<reference evidence="2" key="1">
    <citation type="submission" date="2021-01" db="EMBL/GenBank/DDBJ databases">
        <authorList>
            <consortium name="Genoscope - CEA"/>
            <person name="William W."/>
        </authorList>
    </citation>
    <scope>NUCLEOTIDE SEQUENCE</scope>
</reference>
<dbReference type="OMA" id="MRTYCLY"/>
<dbReference type="InterPro" id="IPR029441">
    <property type="entry name" value="Cass2"/>
</dbReference>
<evidence type="ECO:0000313" key="4">
    <source>
        <dbReference type="Proteomes" id="UP000688137"/>
    </source>
</evidence>
<sequence length="172" mass="19740">MDHPVKVNPRTTVQLDSFTLVGIQRTIIQKDEIDPQTGQIGKAFEEYYGKQLHDKIPNRLHPMRTHCLYFGYSNAQNWQEMKYNMVLGEIVSDATNVPEGMVSVQVPAHRFCRFDCGPGSIPGVVIDAWQSLCQLTPEDFGGVRTHDYELEVYPEDQFDKNNMKFLLYIGIQ</sequence>
<feature type="domain" description="AraC effector-binding" evidence="1">
    <location>
        <begin position="8"/>
        <end position="172"/>
    </location>
</feature>
<dbReference type="AlphaFoldDB" id="A0A8S1L9P4"/>
<dbReference type="InterPro" id="IPR010499">
    <property type="entry name" value="AraC_E-bd"/>
</dbReference>
<comment type="caution">
    <text evidence="2">The sequence shown here is derived from an EMBL/GenBank/DDBJ whole genome shotgun (WGS) entry which is preliminary data.</text>
</comment>
<keyword evidence="4" id="KW-1185">Reference proteome</keyword>
<proteinExistence type="predicted"/>
<dbReference type="EMBL" id="CAJJDM010000033">
    <property type="protein sequence ID" value="CAD8062945.1"/>
    <property type="molecule type" value="Genomic_DNA"/>
</dbReference>